<evidence type="ECO:0000256" key="1">
    <source>
        <dbReference type="ARBA" id="ARBA00004127"/>
    </source>
</evidence>
<dbReference type="GO" id="GO:0008168">
    <property type="term" value="F:methyltransferase activity"/>
    <property type="evidence" value="ECO:0007669"/>
    <property type="project" value="UniProtKB-KW"/>
</dbReference>
<dbReference type="EMBL" id="CP003057">
    <property type="protein sequence ID" value="AEQ98421.1"/>
    <property type="molecule type" value="Genomic_DNA"/>
</dbReference>
<reference evidence="6 7" key="1">
    <citation type="journal article" date="2011" name="J. Bacteriol.">
        <title>Two new complete genome sequences offer insight into host and tissue specificity of plant pathogenic Xanthomonas spp.</title>
        <authorList>
            <person name="Bogdanove A.J."/>
            <person name="Koebnik R."/>
            <person name="Lu H."/>
            <person name="Furutani A."/>
            <person name="Angiuoli S.V."/>
            <person name="Patil P.B."/>
            <person name="Van Sluys M.A."/>
            <person name="Ryan R.P."/>
            <person name="Meyer D.F."/>
            <person name="Han S.W."/>
            <person name="Aparna G."/>
            <person name="Rajaram M."/>
            <person name="Delcher A.L."/>
            <person name="Phillippy A.M."/>
            <person name="Puiu D."/>
            <person name="Schatz M.C."/>
            <person name="Shumway M."/>
            <person name="Sommer D.D."/>
            <person name="Trapnell C."/>
            <person name="Benahmed F."/>
            <person name="Dimitrov G."/>
            <person name="Madupu R."/>
            <person name="Radune D."/>
            <person name="Sullivan S."/>
            <person name="Jha G."/>
            <person name="Ishihara H."/>
            <person name="Lee S.W."/>
            <person name="Pandey A."/>
            <person name="Sharma V."/>
            <person name="Sriariyanun M."/>
            <person name="Szurek B."/>
            <person name="Vera-Cruz C.M."/>
            <person name="Dorman K.S."/>
            <person name="Ronald P.C."/>
            <person name="Verdier V."/>
            <person name="Dow J.M."/>
            <person name="Sonti R.V."/>
            <person name="Tsuge S."/>
            <person name="Brendel V.P."/>
            <person name="Rabinowicz P.D."/>
            <person name="Leach J.E."/>
            <person name="White F.F."/>
            <person name="Salzberg S.L."/>
        </authorList>
    </citation>
    <scope>NUCLEOTIDE SEQUENCE [LARGE SCALE GENOMIC DNA]</scope>
    <source>
        <strain evidence="6 7">BLS256</strain>
    </source>
</reference>
<dbReference type="eggNOG" id="COG2020">
    <property type="taxonomic scope" value="Bacteria"/>
</dbReference>
<evidence type="ECO:0000313" key="7">
    <source>
        <dbReference type="Proteomes" id="UP000008851"/>
    </source>
</evidence>
<dbReference type="GO" id="GO:0012505">
    <property type="term" value="C:endomembrane system"/>
    <property type="evidence" value="ECO:0007669"/>
    <property type="project" value="UniProtKB-SubCell"/>
</dbReference>
<name>G7TM66_XANOB</name>
<protein>
    <submittedName>
        <fullName evidence="6">Isoprenylcysteine carboxyl methyltransferase family protein</fullName>
    </submittedName>
</protein>
<dbReference type="KEGG" id="xor:XOC_4350"/>
<dbReference type="GO" id="GO:0032259">
    <property type="term" value="P:methylation"/>
    <property type="evidence" value="ECO:0007669"/>
    <property type="project" value="UniProtKB-KW"/>
</dbReference>
<feature type="transmembrane region" description="Helical" evidence="5">
    <location>
        <begin position="20"/>
        <end position="50"/>
    </location>
</feature>
<comment type="subcellular location">
    <subcellularLocation>
        <location evidence="1">Endomembrane system</location>
        <topology evidence="1">Multi-pass membrane protein</topology>
    </subcellularLocation>
</comment>
<keyword evidence="6" id="KW-0489">Methyltransferase</keyword>
<keyword evidence="6" id="KW-0808">Transferase</keyword>
<proteinExistence type="predicted"/>
<keyword evidence="3 5" id="KW-1133">Transmembrane helix</keyword>
<dbReference type="Pfam" id="PF04191">
    <property type="entry name" value="PEMT"/>
    <property type="match status" value="1"/>
</dbReference>
<dbReference type="Proteomes" id="UP000008851">
    <property type="component" value="Chromosome"/>
</dbReference>
<dbReference type="InterPro" id="IPR007318">
    <property type="entry name" value="Phopholipid_MeTrfase"/>
</dbReference>
<dbReference type="Gene3D" id="1.20.120.1630">
    <property type="match status" value="1"/>
</dbReference>
<gene>
    <name evidence="6" type="ORF">XOC_4350</name>
</gene>
<accession>G7TM66</accession>
<evidence type="ECO:0000256" key="5">
    <source>
        <dbReference type="SAM" id="Phobius"/>
    </source>
</evidence>
<keyword evidence="2 5" id="KW-0812">Transmembrane</keyword>
<keyword evidence="4 5" id="KW-0472">Membrane</keyword>
<dbReference type="HOGENOM" id="CLU_065200_8_0_6"/>
<evidence type="ECO:0000256" key="4">
    <source>
        <dbReference type="ARBA" id="ARBA00023136"/>
    </source>
</evidence>
<organism evidence="6 7">
    <name type="scientific">Xanthomonas oryzae pv. oryzicola (strain BLS256)</name>
    <dbReference type="NCBI Taxonomy" id="383407"/>
    <lineage>
        <taxon>Bacteria</taxon>
        <taxon>Pseudomonadati</taxon>
        <taxon>Pseudomonadota</taxon>
        <taxon>Gammaproteobacteria</taxon>
        <taxon>Lysobacterales</taxon>
        <taxon>Lysobacteraceae</taxon>
        <taxon>Xanthomonas</taxon>
    </lineage>
</organism>
<evidence type="ECO:0000313" key="6">
    <source>
        <dbReference type="EMBL" id="AEQ98421.1"/>
    </source>
</evidence>
<dbReference type="AlphaFoldDB" id="G7TM66"/>
<sequence length="81" mass="9450">MVARQFQVGGGYRYSRNPMYLGHAFILLGWTLYLHHAAALLAVALFVLYVTRFQISPEERQLSVRFPGVYAEFCARVRRWL</sequence>
<evidence type="ECO:0000256" key="3">
    <source>
        <dbReference type="ARBA" id="ARBA00022989"/>
    </source>
</evidence>
<evidence type="ECO:0000256" key="2">
    <source>
        <dbReference type="ARBA" id="ARBA00022692"/>
    </source>
</evidence>